<organism evidence="9 10">
    <name type="scientific">Pogonophryne albipinna</name>
    <dbReference type="NCBI Taxonomy" id="1090488"/>
    <lineage>
        <taxon>Eukaryota</taxon>
        <taxon>Metazoa</taxon>
        <taxon>Chordata</taxon>
        <taxon>Craniata</taxon>
        <taxon>Vertebrata</taxon>
        <taxon>Euteleostomi</taxon>
        <taxon>Actinopterygii</taxon>
        <taxon>Neopterygii</taxon>
        <taxon>Teleostei</taxon>
        <taxon>Neoteleostei</taxon>
        <taxon>Acanthomorphata</taxon>
        <taxon>Eupercaria</taxon>
        <taxon>Perciformes</taxon>
        <taxon>Notothenioidei</taxon>
        <taxon>Pogonophryne</taxon>
    </lineage>
</organism>
<comment type="caution">
    <text evidence="9">The sequence shown here is derived from an EMBL/GenBank/DDBJ whole genome shotgun (WGS) entry which is preliminary data.</text>
</comment>
<feature type="non-terminal residue" evidence="9">
    <location>
        <position position="265"/>
    </location>
</feature>
<accession>A0AAD6F661</accession>
<evidence type="ECO:0000256" key="8">
    <source>
        <dbReference type="SAM" id="Phobius"/>
    </source>
</evidence>
<keyword evidence="7" id="KW-0807">Transducer</keyword>
<gene>
    <name evidence="9" type="ORF">JOQ06_012482</name>
</gene>
<dbReference type="GO" id="GO:0007186">
    <property type="term" value="P:G protein-coupled receptor signaling pathway"/>
    <property type="evidence" value="ECO:0007669"/>
    <property type="project" value="InterPro"/>
</dbReference>
<dbReference type="GO" id="GO:0005886">
    <property type="term" value="C:plasma membrane"/>
    <property type="evidence" value="ECO:0007669"/>
    <property type="project" value="TreeGrafter"/>
</dbReference>
<comment type="subcellular location">
    <subcellularLocation>
        <location evidence="1">Membrane</location>
        <topology evidence="1">Multi-pass membrane protein</topology>
    </subcellularLocation>
</comment>
<dbReference type="AlphaFoldDB" id="A0AAD6F661"/>
<evidence type="ECO:0000256" key="4">
    <source>
        <dbReference type="ARBA" id="ARBA00022725"/>
    </source>
</evidence>
<evidence type="ECO:0000313" key="9">
    <source>
        <dbReference type="EMBL" id="KAJ4922123.1"/>
    </source>
</evidence>
<feature type="transmembrane region" description="Helical" evidence="8">
    <location>
        <begin position="228"/>
        <end position="247"/>
    </location>
</feature>
<dbReference type="SUPFAM" id="SSF81321">
    <property type="entry name" value="Family A G protein-coupled receptor-like"/>
    <property type="match status" value="1"/>
</dbReference>
<feature type="non-terminal residue" evidence="9">
    <location>
        <position position="1"/>
    </location>
</feature>
<dbReference type="Pfam" id="PF13853">
    <property type="entry name" value="7tm_4"/>
    <property type="match status" value="1"/>
</dbReference>
<evidence type="ECO:0000256" key="7">
    <source>
        <dbReference type="ARBA" id="ARBA00023224"/>
    </source>
</evidence>
<keyword evidence="3 8" id="KW-0812">Transmembrane</keyword>
<dbReference type="Proteomes" id="UP001219934">
    <property type="component" value="Unassembled WGS sequence"/>
</dbReference>
<keyword evidence="10" id="KW-1185">Reference proteome</keyword>
<sequence length="265" mass="29877">PEKHTLRILMYEIKLTDVILQGSSFCNSGFHHQMQTCSIQSVNPHYFNVTQQRIGLSLKNADNSLFGADGILVSSRYHLVVTILVSIRHHLGFYSSPSWFLVVTILVSGRHHVGFCSSPSWFLVVTILVSGRHHLGFCSSPSWFLVVTILVSGFNTAFAIFVYEPLSLKRKFPDNIAFDIILSDIHTVSAPLCFLQLCGNILNTVYCGNYFIVKLACSDTRVNNIYGLFYTVISIIIPLLLILYTYMRILRVCFSGSKQTRQKAL</sequence>
<evidence type="ECO:0000313" key="10">
    <source>
        <dbReference type="Proteomes" id="UP001219934"/>
    </source>
</evidence>
<dbReference type="InterPro" id="IPR000725">
    <property type="entry name" value="Olfact_rcpt"/>
</dbReference>
<protein>
    <submittedName>
        <fullName evidence="9">Uncharacterized protein</fullName>
    </submittedName>
</protein>
<dbReference type="InterPro" id="IPR050402">
    <property type="entry name" value="OR51/52/56-like"/>
</dbReference>
<evidence type="ECO:0000256" key="3">
    <source>
        <dbReference type="ARBA" id="ARBA00022692"/>
    </source>
</evidence>
<evidence type="ECO:0000256" key="2">
    <source>
        <dbReference type="ARBA" id="ARBA00022606"/>
    </source>
</evidence>
<dbReference type="GO" id="GO:0004984">
    <property type="term" value="F:olfactory receptor activity"/>
    <property type="evidence" value="ECO:0007669"/>
    <property type="project" value="InterPro"/>
</dbReference>
<evidence type="ECO:0000256" key="5">
    <source>
        <dbReference type="ARBA" id="ARBA00022989"/>
    </source>
</evidence>
<keyword evidence="4" id="KW-0552">Olfaction</keyword>
<keyword evidence="6 8" id="KW-0472">Membrane</keyword>
<proteinExistence type="predicted"/>
<feature type="transmembrane region" description="Helical" evidence="8">
    <location>
        <begin position="143"/>
        <end position="163"/>
    </location>
</feature>
<keyword evidence="5 8" id="KW-1133">Transmembrane helix</keyword>
<evidence type="ECO:0000256" key="1">
    <source>
        <dbReference type="ARBA" id="ARBA00004141"/>
    </source>
</evidence>
<reference evidence="9" key="1">
    <citation type="submission" date="2022-11" db="EMBL/GenBank/DDBJ databases">
        <title>Chromosome-level genome of Pogonophryne albipinna.</title>
        <authorList>
            <person name="Jo E."/>
        </authorList>
    </citation>
    <scope>NUCLEOTIDE SEQUENCE</scope>
    <source>
        <strain evidence="9">SGF0006</strain>
        <tissue evidence="9">Muscle</tissue>
    </source>
</reference>
<dbReference type="PANTHER" id="PTHR26450">
    <property type="entry name" value="OLFACTORY RECEPTOR 56B1-RELATED"/>
    <property type="match status" value="1"/>
</dbReference>
<keyword evidence="2" id="KW-0716">Sensory transduction</keyword>
<name>A0AAD6F661_9TELE</name>
<dbReference type="EMBL" id="JAPTMU010000085">
    <property type="protein sequence ID" value="KAJ4922123.1"/>
    <property type="molecule type" value="Genomic_DNA"/>
</dbReference>
<evidence type="ECO:0000256" key="6">
    <source>
        <dbReference type="ARBA" id="ARBA00023136"/>
    </source>
</evidence>